<dbReference type="Proteomes" id="UP000288805">
    <property type="component" value="Unassembled WGS sequence"/>
</dbReference>
<feature type="compositionally biased region" description="Polar residues" evidence="1">
    <location>
        <begin position="141"/>
        <end position="151"/>
    </location>
</feature>
<feature type="compositionally biased region" description="Polar residues" evidence="1">
    <location>
        <begin position="122"/>
        <end position="132"/>
    </location>
</feature>
<sequence>MGEKVETKVYRVRGRNKEPEEGSRRVFRGNARPSVLEVEVEEEVYVVSLWWECRPVIRRSCRQVDGRRSSEVRGEESSRAEKRMTKVWVSVRLENLHPPDDGTGDPLKPNCESKGVKRGPVSLSNKGPNQQPDIGVKTREGPSSSAGQDHNISQKKDLLLTGLDPGYQRTDKALEEESMRYGRGCVLGGKGLWGSLISILLIFDRAPGGESFDHSGDWNEEVRADNTMWLTVYEGCIEREQWVQGSGSK</sequence>
<dbReference type="EMBL" id="QGNW01000353">
    <property type="protein sequence ID" value="RVW75251.1"/>
    <property type="molecule type" value="Genomic_DNA"/>
</dbReference>
<evidence type="ECO:0000313" key="3">
    <source>
        <dbReference type="Proteomes" id="UP000288805"/>
    </source>
</evidence>
<organism evidence="2 3">
    <name type="scientific">Vitis vinifera</name>
    <name type="common">Grape</name>
    <dbReference type="NCBI Taxonomy" id="29760"/>
    <lineage>
        <taxon>Eukaryota</taxon>
        <taxon>Viridiplantae</taxon>
        <taxon>Streptophyta</taxon>
        <taxon>Embryophyta</taxon>
        <taxon>Tracheophyta</taxon>
        <taxon>Spermatophyta</taxon>
        <taxon>Magnoliopsida</taxon>
        <taxon>eudicotyledons</taxon>
        <taxon>Gunneridae</taxon>
        <taxon>Pentapetalae</taxon>
        <taxon>rosids</taxon>
        <taxon>Vitales</taxon>
        <taxon>Vitaceae</taxon>
        <taxon>Viteae</taxon>
        <taxon>Vitis</taxon>
    </lineage>
</organism>
<dbReference type="AlphaFoldDB" id="A0A438GSR2"/>
<protein>
    <submittedName>
        <fullName evidence="2">Uncharacterized protein</fullName>
    </submittedName>
</protein>
<accession>A0A438GSR2</accession>
<evidence type="ECO:0000313" key="2">
    <source>
        <dbReference type="EMBL" id="RVW75251.1"/>
    </source>
</evidence>
<comment type="caution">
    <text evidence="2">The sequence shown here is derived from an EMBL/GenBank/DDBJ whole genome shotgun (WGS) entry which is preliminary data.</text>
</comment>
<feature type="region of interest" description="Disordered" evidence="1">
    <location>
        <begin position="94"/>
        <end position="165"/>
    </location>
</feature>
<reference evidence="2 3" key="1">
    <citation type="journal article" date="2018" name="PLoS Genet.">
        <title>Population sequencing reveals clonal diversity and ancestral inbreeding in the grapevine cultivar Chardonnay.</title>
        <authorList>
            <person name="Roach M.J."/>
            <person name="Johnson D.L."/>
            <person name="Bohlmann J."/>
            <person name="van Vuuren H.J."/>
            <person name="Jones S.J."/>
            <person name="Pretorius I.S."/>
            <person name="Schmidt S.A."/>
            <person name="Borneman A.R."/>
        </authorList>
    </citation>
    <scope>NUCLEOTIDE SEQUENCE [LARGE SCALE GENOMIC DNA]</scope>
    <source>
        <strain evidence="3">cv. Chardonnay</strain>
        <tissue evidence="2">Leaf</tissue>
    </source>
</reference>
<evidence type="ECO:0000256" key="1">
    <source>
        <dbReference type="SAM" id="MobiDB-lite"/>
    </source>
</evidence>
<name>A0A438GSR2_VITVI</name>
<proteinExistence type="predicted"/>
<gene>
    <name evidence="2" type="ORF">CK203_047133</name>
</gene>